<evidence type="ECO:0000313" key="3">
    <source>
        <dbReference type="Proteomes" id="UP000293036"/>
    </source>
</evidence>
<dbReference type="EMBL" id="SJDT01000002">
    <property type="protein sequence ID" value="TBW22980.1"/>
    <property type="molecule type" value="Genomic_DNA"/>
</dbReference>
<organism evidence="2 3">
    <name type="scientific">Arcanobacterium bovis</name>
    <dbReference type="NCBI Taxonomy" id="2529275"/>
    <lineage>
        <taxon>Bacteria</taxon>
        <taxon>Bacillati</taxon>
        <taxon>Actinomycetota</taxon>
        <taxon>Actinomycetes</taxon>
        <taxon>Actinomycetales</taxon>
        <taxon>Actinomycetaceae</taxon>
        <taxon>Arcanobacterium</taxon>
    </lineage>
</organism>
<reference evidence="2 3" key="1">
    <citation type="submission" date="2019-02" db="EMBL/GenBank/DDBJ databases">
        <title>Arcanobacterium bovis sp. nov., isolated from the milk of a cow with mastitis.</title>
        <authorList>
            <person name="Sammra O."/>
            <person name="Foster G."/>
            <person name="Hassan A."/>
            <person name="Alssahen M."/>
            <person name="Laemmler C."/>
            <person name="Borowiak M."/>
            <person name="Malorny B."/>
            <person name="Abdulmawjood A."/>
        </authorList>
    </citation>
    <scope>NUCLEOTIDE SEQUENCE [LARGE SCALE GENOMIC DNA]</scope>
    <source>
        <strain evidence="2 3">C605018/01/1</strain>
    </source>
</reference>
<protein>
    <recommendedName>
        <fullName evidence="4">DNA primase</fullName>
    </recommendedName>
</protein>
<gene>
    <name evidence="2" type="ORF">EZJ44_03575</name>
</gene>
<dbReference type="Proteomes" id="UP000293036">
    <property type="component" value="Unassembled WGS sequence"/>
</dbReference>
<evidence type="ECO:0000256" key="1">
    <source>
        <dbReference type="SAM" id="MobiDB-lite"/>
    </source>
</evidence>
<sequence>MAIDPNTAYARLASALDDFHSAVTQFADADAPAVLRAADLLADAYTVYDDALFTQYGIEAPFDTYADDDFEDFDDELDDDFDDLDDEDELVDDDELDVLDFDEDEDDEDDDAR</sequence>
<comment type="caution">
    <text evidence="2">The sequence shown here is derived from an EMBL/GenBank/DDBJ whole genome shotgun (WGS) entry which is preliminary data.</text>
</comment>
<accession>A0A4Q9V1I9</accession>
<dbReference type="RefSeq" id="WP_131280172.1">
    <property type="nucleotide sequence ID" value="NZ_JBHSLR010000009.1"/>
</dbReference>
<proteinExistence type="predicted"/>
<evidence type="ECO:0008006" key="4">
    <source>
        <dbReference type="Google" id="ProtNLM"/>
    </source>
</evidence>
<evidence type="ECO:0000313" key="2">
    <source>
        <dbReference type="EMBL" id="TBW22980.1"/>
    </source>
</evidence>
<dbReference type="AlphaFoldDB" id="A0A4Q9V1I9"/>
<keyword evidence="3" id="KW-1185">Reference proteome</keyword>
<name>A0A4Q9V1I9_9ACTO</name>
<feature type="region of interest" description="Disordered" evidence="1">
    <location>
        <begin position="75"/>
        <end position="113"/>
    </location>
</feature>